<keyword evidence="3" id="KW-1185">Reference proteome</keyword>
<accession>A0A0R3WYI5</accession>
<evidence type="ECO:0000313" key="2">
    <source>
        <dbReference type="EMBL" id="VDM27702.1"/>
    </source>
</evidence>
<dbReference type="Proteomes" id="UP000274429">
    <property type="component" value="Unassembled WGS sequence"/>
</dbReference>
<protein>
    <submittedName>
        <fullName evidence="4">Secreted protein</fullName>
    </submittedName>
</protein>
<dbReference type="AlphaFoldDB" id="A0A0R3WYI5"/>
<dbReference type="EMBL" id="UYWX01009151">
    <property type="protein sequence ID" value="VDM27702.1"/>
    <property type="molecule type" value="Genomic_DNA"/>
</dbReference>
<evidence type="ECO:0000313" key="3">
    <source>
        <dbReference type="Proteomes" id="UP000274429"/>
    </source>
</evidence>
<gene>
    <name evidence="2" type="ORF">TTAC_LOCUS5809</name>
</gene>
<reference evidence="4" key="1">
    <citation type="submission" date="2017-02" db="UniProtKB">
        <authorList>
            <consortium name="WormBaseParasite"/>
        </authorList>
    </citation>
    <scope>IDENTIFICATION</scope>
</reference>
<reference evidence="2 3" key="2">
    <citation type="submission" date="2018-11" db="EMBL/GenBank/DDBJ databases">
        <authorList>
            <consortium name="Pathogen Informatics"/>
        </authorList>
    </citation>
    <scope>NUCLEOTIDE SEQUENCE [LARGE SCALE GENOMIC DNA]</scope>
</reference>
<dbReference type="WBParaSite" id="TTAC_0000582501-mRNA-1">
    <property type="protein sequence ID" value="TTAC_0000582501-mRNA-1"/>
    <property type="gene ID" value="TTAC_0000582501"/>
</dbReference>
<sequence length="104" mass="11450">MVLLAVCTTSWFEAFEKPNSTPYAARVMPALHTPKYTCTTTLATLPRPPPLTLTDAPYCSTRPSPQPHSNACPPPHTTPLIRLQPKVCLQQDSITIPDDPPLSW</sequence>
<feature type="region of interest" description="Disordered" evidence="1">
    <location>
        <begin position="47"/>
        <end position="78"/>
    </location>
</feature>
<name>A0A0R3WYI5_HYDTA</name>
<evidence type="ECO:0000313" key="4">
    <source>
        <dbReference type="WBParaSite" id="TTAC_0000582501-mRNA-1"/>
    </source>
</evidence>
<proteinExistence type="predicted"/>
<organism evidence="4">
    <name type="scientific">Hydatigena taeniaeformis</name>
    <name type="common">Feline tapeworm</name>
    <name type="synonym">Taenia taeniaeformis</name>
    <dbReference type="NCBI Taxonomy" id="6205"/>
    <lineage>
        <taxon>Eukaryota</taxon>
        <taxon>Metazoa</taxon>
        <taxon>Spiralia</taxon>
        <taxon>Lophotrochozoa</taxon>
        <taxon>Platyhelminthes</taxon>
        <taxon>Cestoda</taxon>
        <taxon>Eucestoda</taxon>
        <taxon>Cyclophyllidea</taxon>
        <taxon>Taeniidae</taxon>
        <taxon>Hydatigera</taxon>
    </lineage>
</organism>
<evidence type="ECO:0000256" key="1">
    <source>
        <dbReference type="SAM" id="MobiDB-lite"/>
    </source>
</evidence>